<dbReference type="SMART" id="SM00387">
    <property type="entry name" value="HATPase_c"/>
    <property type="match status" value="1"/>
</dbReference>
<comment type="caution">
    <text evidence="2">The sequence shown here is derived from an EMBL/GenBank/DDBJ whole genome shotgun (WGS) entry which is preliminary data.</text>
</comment>
<feature type="domain" description="Histidine kinase/HSP90-like ATPase" evidence="1">
    <location>
        <begin position="16"/>
        <end position="138"/>
    </location>
</feature>
<dbReference type="STRING" id="994479.GCA_000194155_06897"/>
<keyword evidence="2" id="KW-0808">Transferase</keyword>
<dbReference type="InterPro" id="IPR003594">
    <property type="entry name" value="HATPase_dom"/>
</dbReference>
<dbReference type="Pfam" id="PF02518">
    <property type="entry name" value="HATPase_c"/>
    <property type="match status" value="1"/>
</dbReference>
<reference evidence="2" key="1">
    <citation type="submission" date="2017-12" db="EMBL/GenBank/DDBJ databases">
        <title>Sequencing the genomes of 1000 Actinobacteria strains.</title>
        <authorList>
            <person name="Klenk H.-P."/>
        </authorList>
    </citation>
    <scope>NUCLEOTIDE SEQUENCE [LARGE SCALE GENOMIC DNA]</scope>
    <source>
        <strain evidence="2">DSM 44228</strain>
    </source>
</reference>
<organism evidence="2 3">
    <name type="scientific">Saccharopolyspora spinosa</name>
    <dbReference type="NCBI Taxonomy" id="60894"/>
    <lineage>
        <taxon>Bacteria</taxon>
        <taxon>Bacillati</taxon>
        <taxon>Actinomycetota</taxon>
        <taxon>Actinomycetes</taxon>
        <taxon>Pseudonocardiales</taxon>
        <taxon>Pseudonocardiaceae</taxon>
        <taxon>Saccharopolyspora</taxon>
    </lineage>
</organism>
<dbReference type="Gene3D" id="3.30.565.10">
    <property type="entry name" value="Histidine kinase-like ATPase, C-terminal domain"/>
    <property type="match status" value="1"/>
</dbReference>
<dbReference type="AlphaFoldDB" id="A0A2N3Y5L8"/>
<dbReference type="SUPFAM" id="SSF55874">
    <property type="entry name" value="ATPase domain of HSP90 chaperone/DNA topoisomerase II/histidine kinase"/>
    <property type="match status" value="1"/>
</dbReference>
<dbReference type="OrthoDB" id="5769716at2"/>
<protein>
    <submittedName>
        <fullName evidence="2">Serine/threonine-protein kinase RsbT</fullName>
    </submittedName>
</protein>
<keyword evidence="3" id="KW-1185">Reference proteome</keyword>
<sequence length="142" mass="14536">MSAPRAAHEVRIAAERDIVQVRQVVRELALSAGFSLVAQTKTVTAASELARNTLMYGGGGTATATLDEAPGGPARLRITFRDAGPGISDVDLALQDGYSTGGGLGLGLSGARRLADEFGIETGPGAGTAVTVVFIAREAVRR</sequence>
<dbReference type="RefSeq" id="WP_010314137.1">
    <property type="nucleotide sequence ID" value="NZ_CP061007.1"/>
</dbReference>
<evidence type="ECO:0000259" key="1">
    <source>
        <dbReference type="SMART" id="SM00387"/>
    </source>
</evidence>
<evidence type="ECO:0000313" key="3">
    <source>
        <dbReference type="Proteomes" id="UP000233786"/>
    </source>
</evidence>
<name>A0A2N3Y5L8_SACSN</name>
<evidence type="ECO:0000313" key="2">
    <source>
        <dbReference type="EMBL" id="PKW18183.1"/>
    </source>
</evidence>
<keyword evidence="2" id="KW-0418">Kinase</keyword>
<gene>
    <name evidence="2" type="ORF">A8926_6249</name>
</gene>
<accession>A0A2N3Y5L8</accession>
<dbReference type="InterPro" id="IPR036890">
    <property type="entry name" value="HATPase_C_sf"/>
</dbReference>
<dbReference type="GO" id="GO:0016301">
    <property type="term" value="F:kinase activity"/>
    <property type="evidence" value="ECO:0007669"/>
    <property type="project" value="UniProtKB-KW"/>
</dbReference>
<proteinExistence type="predicted"/>
<dbReference type="Proteomes" id="UP000233786">
    <property type="component" value="Unassembled WGS sequence"/>
</dbReference>
<dbReference type="EMBL" id="PJNB01000001">
    <property type="protein sequence ID" value="PKW18183.1"/>
    <property type="molecule type" value="Genomic_DNA"/>
</dbReference>